<comment type="caution">
    <text evidence="2">The sequence shown here is derived from an EMBL/GenBank/DDBJ whole genome shotgun (WGS) entry which is preliminary data.</text>
</comment>
<reference evidence="2" key="1">
    <citation type="submission" date="2020-07" db="EMBL/GenBank/DDBJ databases">
        <title>Ethylene signaling mediates host invasion by parasitic plants.</title>
        <authorList>
            <person name="Yoshida S."/>
        </authorList>
    </citation>
    <scope>NUCLEOTIDE SEQUENCE</scope>
    <source>
        <strain evidence="2">Okayama</strain>
    </source>
</reference>
<sequence>MAGREPVATCAGSSGGAQPPREDPPRLPSNCQSDSAHQVLRALYEQLVGSNWVPLEHLGRIFHNPMKFFKQCWHFTLQNAQLVQNIYCLIEKLD</sequence>
<dbReference type="Proteomes" id="UP000653305">
    <property type="component" value="Unassembled WGS sequence"/>
</dbReference>
<dbReference type="AlphaFoldDB" id="A0A830CU69"/>
<organism evidence="2 3">
    <name type="scientific">Phtheirospermum japonicum</name>
    <dbReference type="NCBI Taxonomy" id="374723"/>
    <lineage>
        <taxon>Eukaryota</taxon>
        <taxon>Viridiplantae</taxon>
        <taxon>Streptophyta</taxon>
        <taxon>Embryophyta</taxon>
        <taxon>Tracheophyta</taxon>
        <taxon>Spermatophyta</taxon>
        <taxon>Magnoliopsida</taxon>
        <taxon>eudicotyledons</taxon>
        <taxon>Gunneridae</taxon>
        <taxon>Pentapetalae</taxon>
        <taxon>asterids</taxon>
        <taxon>lamiids</taxon>
        <taxon>Lamiales</taxon>
        <taxon>Orobanchaceae</taxon>
        <taxon>Orobanchaceae incertae sedis</taxon>
        <taxon>Phtheirospermum</taxon>
    </lineage>
</organism>
<evidence type="ECO:0000256" key="1">
    <source>
        <dbReference type="SAM" id="MobiDB-lite"/>
    </source>
</evidence>
<evidence type="ECO:0000313" key="2">
    <source>
        <dbReference type="EMBL" id="GFQ01753.1"/>
    </source>
</evidence>
<gene>
    <name evidence="2" type="ORF">PHJA_002319200</name>
</gene>
<evidence type="ECO:0000313" key="3">
    <source>
        <dbReference type="Proteomes" id="UP000653305"/>
    </source>
</evidence>
<protein>
    <submittedName>
        <fullName evidence="2">Uncharacterized protein</fullName>
    </submittedName>
</protein>
<keyword evidence="3" id="KW-1185">Reference proteome</keyword>
<feature type="region of interest" description="Disordered" evidence="1">
    <location>
        <begin position="1"/>
        <end position="32"/>
    </location>
</feature>
<accession>A0A830CU69</accession>
<dbReference type="EMBL" id="BMAC01000704">
    <property type="protein sequence ID" value="GFQ01753.1"/>
    <property type="molecule type" value="Genomic_DNA"/>
</dbReference>
<name>A0A830CU69_9LAMI</name>
<proteinExistence type="predicted"/>